<comment type="caution">
    <text evidence="2">The sequence shown here is derived from an EMBL/GenBank/DDBJ whole genome shotgun (WGS) entry which is preliminary data.</text>
</comment>
<dbReference type="Proteomes" id="UP000712600">
    <property type="component" value="Unassembled WGS sequence"/>
</dbReference>
<accession>A0A8S9PXY5</accession>
<organism evidence="2 3">
    <name type="scientific">Brassica cretica</name>
    <name type="common">Mustard</name>
    <dbReference type="NCBI Taxonomy" id="69181"/>
    <lineage>
        <taxon>Eukaryota</taxon>
        <taxon>Viridiplantae</taxon>
        <taxon>Streptophyta</taxon>
        <taxon>Embryophyta</taxon>
        <taxon>Tracheophyta</taxon>
        <taxon>Spermatophyta</taxon>
        <taxon>Magnoliopsida</taxon>
        <taxon>eudicotyledons</taxon>
        <taxon>Gunneridae</taxon>
        <taxon>Pentapetalae</taxon>
        <taxon>rosids</taxon>
        <taxon>malvids</taxon>
        <taxon>Brassicales</taxon>
        <taxon>Brassicaceae</taxon>
        <taxon>Brassiceae</taxon>
        <taxon>Brassica</taxon>
    </lineage>
</organism>
<feature type="region of interest" description="Disordered" evidence="1">
    <location>
        <begin position="1"/>
        <end position="31"/>
    </location>
</feature>
<dbReference type="AlphaFoldDB" id="A0A8S9PXY5"/>
<evidence type="ECO:0000256" key="1">
    <source>
        <dbReference type="SAM" id="MobiDB-lite"/>
    </source>
</evidence>
<evidence type="ECO:0000313" key="2">
    <source>
        <dbReference type="EMBL" id="KAF3526314.1"/>
    </source>
</evidence>
<protein>
    <submittedName>
        <fullName evidence="2">Uncharacterized protein</fullName>
    </submittedName>
</protein>
<sequence length="68" mass="7985">MRERSSYETDGEDREGGGEQDDDRREELQTTINRQPESLWICLYPTTVLLKRERCEDITESSSSYLLP</sequence>
<reference evidence="2" key="1">
    <citation type="submission" date="2019-12" db="EMBL/GenBank/DDBJ databases">
        <title>Genome sequencing and annotation of Brassica cretica.</title>
        <authorList>
            <person name="Studholme D.J."/>
            <person name="Sarris P."/>
        </authorList>
    </citation>
    <scope>NUCLEOTIDE SEQUENCE</scope>
    <source>
        <strain evidence="2">PFS-109/04</strain>
        <tissue evidence="2">Leaf</tissue>
    </source>
</reference>
<proteinExistence type="predicted"/>
<dbReference type="EMBL" id="QGKX02001347">
    <property type="protein sequence ID" value="KAF3526314.1"/>
    <property type="molecule type" value="Genomic_DNA"/>
</dbReference>
<gene>
    <name evidence="2" type="ORF">F2Q69_00051874</name>
</gene>
<feature type="compositionally biased region" description="Basic and acidic residues" evidence="1">
    <location>
        <begin position="14"/>
        <end position="28"/>
    </location>
</feature>
<evidence type="ECO:0000313" key="3">
    <source>
        <dbReference type="Proteomes" id="UP000712600"/>
    </source>
</evidence>
<name>A0A8S9PXY5_BRACR</name>